<protein>
    <submittedName>
        <fullName evidence="10">NADP-reducing hydrogenase subunit HndA (Putative NADH dehydrogenase (Ubiquinone) 24 kDa subunit)</fullName>
        <ecNumber evidence="10">1.6.5.11</ecNumber>
    </submittedName>
</protein>
<evidence type="ECO:0000256" key="1">
    <source>
        <dbReference type="ARBA" id="ARBA00022598"/>
    </source>
</evidence>
<dbReference type="PANTHER" id="PTHR43342">
    <property type="entry name" value="NADH-QUINONE OXIDOREDUCTASE, E SUBUNIT"/>
    <property type="match status" value="1"/>
</dbReference>
<keyword evidence="5" id="KW-0648">Protein biosynthesis</keyword>
<accession>A0A485LXU1</accession>
<dbReference type="EC" id="1.6.5.11" evidence="10"/>
<dbReference type="GO" id="GO:0051536">
    <property type="term" value="F:iron-sulfur cluster binding"/>
    <property type="evidence" value="ECO:0007669"/>
    <property type="project" value="UniProtKB-KW"/>
</dbReference>
<keyword evidence="7" id="KW-0411">Iron-sulfur</keyword>
<dbReference type="GO" id="GO:0004812">
    <property type="term" value="F:aminoacyl-tRNA ligase activity"/>
    <property type="evidence" value="ECO:0007669"/>
    <property type="project" value="UniProtKB-KW"/>
</dbReference>
<proteinExistence type="predicted"/>
<dbReference type="Pfam" id="PF01257">
    <property type="entry name" value="2Fe-2S_thioredx"/>
    <property type="match status" value="1"/>
</dbReference>
<name>A0A485LXU1_9ZZZZ</name>
<dbReference type="Gene3D" id="1.10.10.1590">
    <property type="entry name" value="NADH-quinone oxidoreductase subunit E"/>
    <property type="match status" value="1"/>
</dbReference>
<organism evidence="10">
    <name type="scientific">anaerobic digester metagenome</name>
    <dbReference type="NCBI Taxonomy" id="1263854"/>
    <lineage>
        <taxon>unclassified sequences</taxon>
        <taxon>metagenomes</taxon>
        <taxon>ecological metagenomes</taxon>
    </lineage>
</organism>
<keyword evidence="1" id="KW-0436">Ligase</keyword>
<evidence type="ECO:0000256" key="7">
    <source>
        <dbReference type="ARBA" id="ARBA00023014"/>
    </source>
</evidence>
<dbReference type="InterPro" id="IPR041921">
    <property type="entry name" value="NuoE_N"/>
</dbReference>
<dbReference type="CDD" id="cd03064">
    <property type="entry name" value="TRX_Fd_NuoE"/>
    <property type="match status" value="1"/>
</dbReference>
<dbReference type="EMBL" id="CAADRM010000084">
    <property type="protein sequence ID" value="VFU13774.1"/>
    <property type="molecule type" value="Genomic_DNA"/>
</dbReference>
<keyword evidence="4" id="KW-0067">ATP-binding</keyword>
<keyword evidence="3" id="KW-0547">Nucleotide-binding</keyword>
<dbReference type="AlphaFoldDB" id="A0A485LXU1"/>
<feature type="domain" description="Methionyl/Leucyl tRNA synthetase" evidence="9">
    <location>
        <begin position="216"/>
        <end position="260"/>
    </location>
</feature>
<keyword evidence="10" id="KW-0830">Ubiquinone</keyword>
<evidence type="ECO:0000256" key="5">
    <source>
        <dbReference type="ARBA" id="ARBA00022917"/>
    </source>
</evidence>
<dbReference type="GO" id="GO:0006418">
    <property type="term" value="P:tRNA aminoacylation for protein translation"/>
    <property type="evidence" value="ECO:0007669"/>
    <property type="project" value="InterPro"/>
</dbReference>
<evidence type="ECO:0000259" key="9">
    <source>
        <dbReference type="Pfam" id="PF09334"/>
    </source>
</evidence>
<sequence>MDKKGILDIIQRNSKNHAGIIAILEEIQEECSYLPEEALRLVARETGRPLADIYGVATFYKAFSLKPKGRHCISACLGTACHVRGAQKIVEEFSQELGIKPGETTPDNEITFETVNCLGACALGPIVVSDGHYFANVTARKVGEILRDTREGTFGSDKAEEAHPFLIEVSCPRCGKSLMDSETSVHGHPSILITASMNGKTGWARIPSLYGHFSRTHEHDFPADAIVQLSCPHCASSFQDGSRCVECGAPLATMRLADGSGVFRICTRTGCEGHLLDIGRAEL</sequence>
<evidence type="ECO:0000256" key="4">
    <source>
        <dbReference type="ARBA" id="ARBA00022840"/>
    </source>
</evidence>
<dbReference type="Pfam" id="PF09334">
    <property type="entry name" value="tRNA-synt_1g"/>
    <property type="match status" value="1"/>
</dbReference>
<evidence type="ECO:0000256" key="2">
    <source>
        <dbReference type="ARBA" id="ARBA00022723"/>
    </source>
</evidence>
<dbReference type="InterPro" id="IPR036249">
    <property type="entry name" value="Thioredoxin-like_sf"/>
</dbReference>
<gene>
    <name evidence="10" type="primary">hndA</name>
    <name evidence="10" type="ORF">SCFA_220024</name>
</gene>
<dbReference type="GO" id="GO:0016491">
    <property type="term" value="F:oxidoreductase activity"/>
    <property type="evidence" value="ECO:0007669"/>
    <property type="project" value="UniProtKB-KW"/>
</dbReference>
<evidence type="ECO:0000313" key="10">
    <source>
        <dbReference type="EMBL" id="VFU13774.1"/>
    </source>
</evidence>
<dbReference type="PANTHER" id="PTHR43342:SF1">
    <property type="entry name" value="BIFURCATING [FEFE] HYDROGENASE GAMMA SUBUNIT"/>
    <property type="match status" value="1"/>
</dbReference>
<keyword evidence="10" id="KW-0560">Oxidoreductase</keyword>
<dbReference type="SUPFAM" id="SSF52833">
    <property type="entry name" value="Thioredoxin-like"/>
    <property type="match status" value="1"/>
</dbReference>
<dbReference type="InterPro" id="IPR028431">
    <property type="entry name" value="NADP_DH_HndA-like"/>
</dbReference>
<keyword evidence="8" id="KW-0030">Aminoacyl-tRNA synthetase</keyword>
<dbReference type="InterPro" id="IPR015413">
    <property type="entry name" value="Methionyl/Leucyl_tRNA_Synth"/>
</dbReference>
<dbReference type="Gene3D" id="3.40.30.10">
    <property type="entry name" value="Glutaredoxin"/>
    <property type="match status" value="1"/>
</dbReference>
<evidence type="ECO:0000256" key="8">
    <source>
        <dbReference type="ARBA" id="ARBA00023146"/>
    </source>
</evidence>
<dbReference type="GO" id="GO:0046872">
    <property type="term" value="F:metal ion binding"/>
    <property type="evidence" value="ECO:0007669"/>
    <property type="project" value="UniProtKB-KW"/>
</dbReference>
<dbReference type="GO" id="GO:0005524">
    <property type="term" value="F:ATP binding"/>
    <property type="evidence" value="ECO:0007669"/>
    <property type="project" value="UniProtKB-KW"/>
</dbReference>
<reference evidence="10" key="1">
    <citation type="submission" date="2019-03" db="EMBL/GenBank/DDBJ databases">
        <authorList>
            <person name="Hao L."/>
        </authorList>
    </citation>
    <scope>NUCLEOTIDE SEQUENCE</scope>
</reference>
<keyword evidence="6" id="KW-0408">Iron</keyword>
<keyword evidence="2" id="KW-0479">Metal-binding</keyword>
<evidence type="ECO:0000256" key="6">
    <source>
        <dbReference type="ARBA" id="ARBA00023004"/>
    </source>
</evidence>
<evidence type="ECO:0000256" key="3">
    <source>
        <dbReference type="ARBA" id="ARBA00022741"/>
    </source>
</evidence>
<dbReference type="InterPro" id="IPR042128">
    <property type="entry name" value="NuoE_dom"/>
</dbReference>